<accession>A0A5R9DVN9</accession>
<evidence type="ECO:0000259" key="11">
    <source>
        <dbReference type="PROSITE" id="PS50928"/>
    </source>
</evidence>
<comment type="subcellular location">
    <subcellularLocation>
        <location evidence="1 9">Cell membrane</location>
        <topology evidence="1 9">Multi-pass membrane protein</topology>
    </subcellularLocation>
</comment>
<comment type="function">
    <text evidence="10">Part of the ABC transporter complex MalEFGK involved in maltose/maltodextrin import. Probably responsible for the translocation of the substrate across the membrane.</text>
</comment>
<feature type="transmembrane region" description="Helical" evidence="9">
    <location>
        <begin position="339"/>
        <end position="358"/>
    </location>
</feature>
<evidence type="ECO:0000256" key="6">
    <source>
        <dbReference type="ARBA" id="ARBA00022692"/>
    </source>
</evidence>
<evidence type="ECO:0000256" key="1">
    <source>
        <dbReference type="ARBA" id="ARBA00004651"/>
    </source>
</evidence>
<dbReference type="Pfam" id="PF00528">
    <property type="entry name" value="BPD_transp_1"/>
    <property type="match status" value="1"/>
</dbReference>
<dbReference type="CDD" id="cd06261">
    <property type="entry name" value="TM_PBP2"/>
    <property type="match status" value="1"/>
</dbReference>
<feature type="transmembrane region" description="Helical" evidence="9">
    <location>
        <begin position="34"/>
        <end position="60"/>
    </location>
</feature>
<evidence type="ECO:0000313" key="13">
    <source>
        <dbReference type="Proteomes" id="UP000306420"/>
    </source>
</evidence>
<sequence length="435" mass="48835">MEVEKKSIKNEKLAAALSIIPGLGQLYNKQIIKGILFLAVAILFVYELNVFGIQAIYDLVTLGTTPMEDHSLFMMIRGTLQVLVTVIFLFFYVFNIYDAKKVASHWNSGIHVNKTFRELFNNVYKNGFPYLLIVPAYLAMIFAIIFPVLVTIFMAFMDYSIMNMPPAKLLSWVGLENFLNIFTLSTFRDAFTSVFSWTIIWTLCATTLQIVLGVFTAVIANQPFIKGKRIFGVIFLLPWAVPAFITIMSFSNMFNDSVGAINTQVIPFLNNFIPFMDIGRIAWKTDPYWTKVAIIMIQGWLGFPYIYVMTTSILQAIPEDLYEAAKIDGAGAIRRFRDITMPTVFAVAAPVFVTQYTGNFNNFTMIYLFNDGGPGSAGGGAGQTDILISWIFKLTTNNSPQYSLAAALTIIVSFIVIGVTLIVFKRTNAFNMEDE</sequence>
<dbReference type="SUPFAM" id="SSF160964">
    <property type="entry name" value="MalF N-terminal region-like"/>
    <property type="match status" value="1"/>
</dbReference>
<dbReference type="PROSITE" id="PS50928">
    <property type="entry name" value="ABC_TM1"/>
    <property type="match status" value="1"/>
</dbReference>
<feature type="domain" description="ABC transmembrane type-1" evidence="11">
    <location>
        <begin position="195"/>
        <end position="423"/>
    </location>
</feature>
<evidence type="ECO:0000256" key="3">
    <source>
        <dbReference type="ARBA" id="ARBA00022448"/>
    </source>
</evidence>
<evidence type="ECO:0000256" key="7">
    <source>
        <dbReference type="ARBA" id="ARBA00022989"/>
    </source>
</evidence>
<evidence type="ECO:0000256" key="5">
    <source>
        <dbReference type="ARBA" id="ARBA00022597"/>
    </source>
</evidence>
<dbReference type="Gene3D" id="1.10.3720.10">
    <property type="entry name" value="MetI-like"/>
    <property type="match status" value="1"/>
</dbReference>
<gene>
    <name evidence="12" type="ORF">FEZ33_09295</name>
</gene>
<comment type="similarity">
    <text evidence="2 10">Belongs to the binding-protein-dependent transport system permease family. MalFG subfamily.</text>
</comment>
<feature type="transmembrane region" description="Helical" evidence="9">
    <location>
        <begin position="72"/>
        <end position="94"/>
    </location>
</feature>
<feature type="transmembrane region" description="Helical" evidence="9">
    <location>
        <begin position="199"/>
        <end position="218"/>
    </location>
</feature>
<feature type="transmembrane region" description="Helical" evidence="9">
    <location>
        <begin position="130"/>
        <end position="157"/>
    </location>
</feature>
<evidence type="ECO:0000256" key="9">
    <source>
        <dbReference type="RuleBase" id="RU363032"/>
    </source>
</evidence>
<keyword evidence="7 9" id="KW-1133">Transmembrane helix</keyword>
<dbReference type="GO" id="GO:0042956">
    <property type="term" value="P:maltodextrin transmembrane transport"/>
    <property type="evidence" value="ECO:0007669"/>
    <property type="project" value="TreeGrafter"/>
</dbReference>
<dbReference type="InterPro" id="IPR000515">
    <property type="entry name" value="MetI-like"/>
</dbReference>
<feature type="transmembrane region" description="Helical" evidence="9">
    <location>
        <begin position="230"/>
        <end position="250"/>
    </location>
</feature>
<keyword evidence="3 9" id="KW-0813">Transport</keyword>
<dbReference type="InterPro" id="IPR035906">
    <property type="entry name" value="MetI-like_sf"/>
</dbReference>
<dbReference type="PANTHER" id="PTHR47314:SF1">
    <property type="entry name" value="MALTOSE_MALTODEXTRIN TRANSPORT SYSTEM PERMEASE PROTEIN MALF"/>
    <property type="match status" value="1"/>
</dbReference>
<keyword evidence="8 9" id="KW-0472">Membrane</keyword>
<dbReference type="AlphaFoldDB" id="A0A5R9DVN9"/>
<evidence type="ECO:0000256" key="8">
    <source>
        <dbReference type="ARBA" id="ARBA00023136"/>
    </source>
</evidence>
<dbReference type="PANTHER" id="PTHR47314">
    <property type="entry name" value="MALTOSE/MALTODEXTRIN TRANSPORT SYSTEM PERMEASE PROTEIN MALF"/>
    <property type="match status" value="1"/>
</dbReference>
<reference evidence="12 13" key="1">
    <citation type="submission" date="2019-05" db="EMBL/GenBank/DDBJ databases">
        <title>The metagenome of a microbial culture collection derived from dairy environment covers the genomic content of the human microbiome.</title>
        <authorList>
            <person name="Roder T."/>
            <person name="Wuthrich D."/>
            <person name="Sattari Z."/>
            <person name="Von Ah U."/>
            <person name="Bar C."/>
            <person name="Ronchi F."/>
            <person name="Macpherson A.J."/>
            <person name="Ganal-Vonarburg S.C."/>
            <person name="Bruggmann R."/>
            <person name="Vergeres G."/>
        </authorList>
    </citation>
    <scope>NUCLEOTIDE SEQUENCE [LARGE SCALE GENOMIC DNA]</scope>
    <source>
        <strain evidence="12 13">FAM 24227</strain>
    </source>
</reference>
<organism evidence="12 13">
    <name type="scientific">Ruoffia tabacinasalis</name>
    <dbReference type="NCBI Taxonomy" id="87458"/>
    <lineage>
        <taxon>Bacteria</taxon>
        <taxon>Bacillati</taxon>
        <taxon>Bacillota</taxon>
        <taxon>Bacilli</taxon>
        <taxon>Lactobacillales</taxon>
        <taxon>Aerococcaceae</taxon>
        <taxon>Ruoffia</taxon>
    </lineage>
</organism>
<feature type="transmembrane region" description="Helical" evidence="9">
    <location>
        <begin position="288"/>
        <end position="308"/>
    </location>
</feature>
<keyword evidence="5 10" id="KW-0762">Sugar transport</keyword>
<dbReference type="Proteomes" id="UP000306420">
    <property type="component" value="Unassembled WGS sequence"/>
</dbReference>
<dbReference type="OrthoDB" id="9778687at2"/>
<evidence type="ECO:0000256" key="10">
    <source>
        <dbReference type="RuleBase" id="RU367050"/>
    </source>
</evidence>
<feature type="transmembrane region" description="Helical" evidence="9">
    <location>
        <begin position="402"/>
        <end position="424"/>
    </location>
</feature>
<dbReference type="RefSeq" id="WP_138405109.1">
    <property type="nucleotide sequence ID" value="NZ_VBSP01000037.1"/>
</dbReference>
<keyword evidence="6 9" id="KW-0812">Transmembrane</keyword>
<dbReference type="SUPFAM" id="SSF161098">
    <property type="entry name" value="MetI-like"/>
    <property type="match status" value="1"/>
</dbReference>
<keyword evidence="4 10" id="KW-1003">Cell membrane</keyword>
<evidence type="ECO:0000313" key="12">
    <source>
        <dbReference type="EMBL" id="TLQ40139.1"/>
    </source>
</evidence>
<evidence type="ECO:0000256" key="4">
    <source>
        <dbReference type="ARBA" id="ARBA00022475"/>
    </source>
</evidence>
<protein>
    <recommendedName>
        <fullName evidence="10">Maltose/maltodextrin transport system permease protein</fullName>
    </recommendedName>
</protein>
<dbReference type="GO" id="GO:0015423">
    <property type="term" value="F:ABC-type maltose transporter activity"/>
    <property type="evidence" value="ECO:0007669"/>
    <property type="project" value="TreeGrafter"/>
</dbReference>
<dbReference type="FunFam" id="1.10.3720.10:FF:000036">
    <property type="entry name" value="Maltodextrin ABC transporter, permease protein"/>
    <property type="match status" value="1"/>
</dbReference>
<proteinExistence type="inferred from homology"/>
<dbReference type="GO" id="GO:1990060">
    <property type="term" value="C:maltose transport complex"/>
    <property type="evidence" value="ECO:0007669"/>
    <property type="project" value="TreeGrafter"/>
</dbReference>
<dbReference type="EMBL" id="VBSP01000037">
    <property type="protein sequence ID" value="TLQ40139.1"/>
    <property type="molecule type" value="Genomic_DNA"/>
</dbReference>
<evidence type="ECO:0000256" key="2">
    <source>
        <dbReference type="ARBA" id="ARBA00009047"/>
    </source>
</evidence>
<comment type="caution">
    <text evidence="12">The sequence shown here is derived from an EMBL/GenBank/DDBJ whole genome shotgun (WGS) entry which is preliminary data.</text>
</comment>
<name>A0A5R9DVN9_9LACT</name>